<feature type="region of interest" description="Disordered" evidence="1">
    <location>
        <begin position="183"/>
        <end position="279"/>
    </location>
</feature>
<feature type="region of interest" description="Disordered" evidence="1">
    <location>
        <begin position="329"/>
        <end position="539"/>
    </location>
</feature>
<feature type="non-terminal residue" evidence="2">
    <location>
        <position position="630"/>
    </location>
</feature>
<feature type="compositionally biased region" description="Low complexity" evidence="1">
    <location>
        <begin position="209"/>
        <end position="226"/>
    </location>
</feature>
<feature type="compositionally biased region" description="Polar residues" evidence="1">
    <location>
        <begin position="459"/>
        <end position="468"/>
    </location>
</feature>
<feature type="compositionally biased region" description="Low complexity" evidence="1">
    <location>
        <begin position="1"/>
        <end position="15"/>
    </location>
</feature>
<reference evidence="2" key="1">
    <citation type="submission" date="2021-02" db="EMBL/GenBank/DDBJ databases">
        <authorList>
            <person name="Dougan E. K."/>
            <person name="Rhodes N."/>
            <person name="Thang M."/>
            <person name="Chan C."/>
        </authorList>
    </citation>
    <scope>NUCLEOTIDE SEQUENCE</scope>
</reference>
<gene>
    <name evidence="2" type="ORF">PGLA2088_LOCUS41521</name>
</gene>
<protein>
    <submittedName>
        <fullName evidence="2">Uncharacterized protein</fullName>
    </submittedName>
</protein>
<dbReference type="AlphaFoldDB" id="A0A813L1U3"/>
<name>A0A813L1U3_POLGL</name>
<feature type="compositionally biased region" description="Low complexity" evidence="1">
    <location>
        <begin position="473"/>
        <end position="489"/>
    </location>
</feature>
<comment type="caution">
    <text evidence="2">The sequence shown here is derived from an EMBL/GenBank/DDBJ whole genome shotgun (WGS) entry which is preliminary data.</text>
</comment>
<feature type="region of interest" description="Disordered" evidence="1">
    <location>
        <begin position="144"/>
        <end position="165"/>
    </location>
</feature>
<organism evidence="2 3">
    <name type="scientific">Polarella glacialis</name>
    <name type="common">Dinoflagellate</name>
    <dbReference type="NCBI Taxonomy" id="89957"/>
    <lineage>
        <taxon>Eukaryota</taxon>
        <taxon>Sar</taxon>
        <taxon>Alveolata</taxon>
        <taxon>Dinophyceae</taxon>
        <taxon>Suessiales</taxon>
        <taxon>Suessiaceae</taxon>
        <taxon>Polarella</taxon>
    </lineage>
</organism>
<proteinExistence type="predicted"/>
<evidence type="ECO:0000313" key="2">
    <source>
        <dbReference type="EMBL" id="CAE8720760.1"/>
    </source>
</evidence>
<sequence>MAWGEAAAPFAGAVDSPREEDRPEEEFVRQENQNGWGNSGSGALPEYFGIPMLQAIGSDGVPMGEMAVPPGLFSTLVACWPSGGQKPPLFARFGPGYEGHSGDFEEPGGDFEQAVAFSQAVPYFGFPPQDAHVAAPLQSSYQYQHAGDGSEEARPAGFPFAAPGAGGNLAATHRATEYLPALQQQRQEAPSFSRHEPQLPASDTASQQLPSSAPSAPGGSLASLSSGGHGHGHDRSLSPREGPQVSRSARGELSKGGSFPEPAARERREMSKETSGRSRAVGNVLPSFLVGDRSSSLLPPHFGDIPRNNNSNNDSSFARRRTNRLLAGLGLADPASPPPWAGKASLGKRSPLRSPRSLRSFNNNSSHQSSTVSSSRVVADEGMNPARLAERERNWDNTPAAPPTRGNEGAAGSSWAWDGGLFGSVPSMGSEDRLGSSRATGTPQTAGRSILGTPRSLLGTPQTASRSLLGTPRSHNNYNSDNNTSNNNSNRHRSAPSSDQLSASLLPAPGQEFDAEGNRNGPSWATPPQRPLTSGFSPAKGPISSQLLVEASRSLRLDLDTAVVVRSGFLGSRGAAASFSEPCEWYGSPLHAAYLRAVHAVNHVLGSRPDASSQVASLLNAALQGPSTYQ</sequence>
<dbReference type="EMBL" id="CAJNNW010033871">
    <property type="protein sequence ID" value="CAE8720760.1"/>
    <property type="molecule type" value="Genomic_DNA"/>
</dbReference>
<feature type="compositionally biased region" description="Low complexity" evidence="1">
    <location>
        <begin position="410"/>
        <end position="419"/>
    </location>
</feature>
<feature type="compositionally biased region" description="Basic and acidic residues" evidence="1">
    <location>
        <begin position="263"/>
        <end position="276"/>
    </location>
</feature>
<feature type="compositionally biased region" description="Polar residues" evidence="1">
    <location>
        <begin position="437"/>
        <end position="447"/>
    </location>
</feature>
<feature type="compositionally biased region" description="Low complexity" evidence="1">
    <location>
        <begin position="352"/>
        <end position="377"/>
    </location>
</feature>
<accession>A0A813L1U3</accession>
<dbReference type="Proteomes" id="UP000626109">
    <property type="component" value="Unassembled WGS sequence"/>
</dbReference>
<evidence type="ECO:0000313" key="3">
    <source>
        <dbReference type="Proteomes" id="UP000626109"/>
    </source>
</evidence>
<feature type="compositionally biased region" description="Basic and acidic residues" evidence="1">
    <location>
        <begin position="16"/>
        <end position="29"/>
    </location>
</feature>
<feature type="region of interest" description="Disordered" evidence="1">
    <location>
        <begin position="1"/>
        <end position="40"/>
    </location>
</feature>
<evidence type="ECO:0000256" key="1">
    <source>
        <dbReference type="SAM" id="MobiDB-lite"/>
    </source>
</evidence>